<name>A0AAD9T840_9HELO</name>
<dbReference type="CDD" id="cd14498">
    <property type="entry name" value="DSP"/>
    <property type="match status" value="1"/>
</dbReference>
<feature type="compositionally biased region" description="Acidic residues" evidence="2">
    <location>
        <begin position="292"/>
        <end position="304"/>
    </location>
</feature>
<feature type="domain" description="Tyrosine specific protein phosphatases" evidence="3">
    <location>
        <begin position="184"/>
        <end position="246"/>
    </location>
</feature>
<evidence type="ECO:0000256" key="1">
    <source>
        <dbReference type="ARBA" id="ARBA00009649"/>
    </source>
</evidence>
<protein>
    <recommendedName>
        <fullName evidence="3">Tyrosine specific protein phosphatases domain-containing protein</fullName>
    </recommendedName>
</protein>
<gene>
    <name evidence="4" type="ORF">QTJ16_001339</name>
</gene>
<dbReference type="GO" id="GO:0070372">
    <property type="term" value="P:regulation of ERK1 and ERK2 cascade"/>
    <property type="evidence" value="ECO:0007669"/>
    <property type="project" value="TreeGrafter"/>
</dbReference>
<dbReference type="AlphaFoldDB" id="A0AAD9T840"/>
<dbReference type="SMART" id="SM00195">
    <property type="entry name" value="DSPc"/>
    <property type="match status" value="1"/>
</dbReference>
<organism evidence="4 5">
    <name type="scientific">Diplocarpon rosae</name>
    <dbReference type="NCBI Taxonomy" id="946125"/>
    <lineage>
        <taxon>Eukaryota</taxon>
        <taxon>Fungi</taxon>
        <taxon>Dikarya</taxon>
        <taxon>Ascomycota</taxon>
        <taxon>Pezizomycotina</taxon>
        <taxon>Leotiomycetes</taxon>
        <taxon>Helotiales</taxon>
        <taxon>Drepanopezizaceae</taxon>
        <taxon>Diplocarpon</taxon>
    </lineage>
</organism>
<dbReference type="Gene3D" id="3.90.190.10">
    <property type="entry name" value="Protein tyrosine phosphatase superfamily"/>
    <property type="match status" value="1"/>
</dbReference>
<comment type="similarity">
    <text evidence="1">Belongs to the protein-tyrosine phosphatase family. Non-receptor class subfamily.</text>
</comment>
<dbReference type="EMBL" id="JAUBYV010000001">
    <property type="protein sequence ID" value="KAK2630519.1"/>
    <property type="molecule type" value="Genomic_DNA"/>
</dbReference>
<dbReference type="GO" id="GO:0005654">
    <property type="term" value="C:nucleoplasm"/>
    <property type="evidence" value="ECO:0007669"/>
    <property type="project" value="TreeGrafter"/>
</dbReference>
<dbReference type="SUPFAM" id="SSF52799">
    <property type="entry name" value="(Phosphotyrosine protein) phosphatases II"/>
    <property type="match status" value="1"/>
</dbReference>
<evidence type="ECO:0000256" key="2">
    <source>
        <dbReference type="SAM" id="MobiDB-lite"/>
    </source>
</evidence>
<dbReference type="PANTHER" id="PTHR46588">
    <property type="entry name" value="SERINE/THREONINE/TYROSINE-INTERACTING PROTEIN"/>
    <property type="match status" value="1"/>
</dbReference>
<dbReference type="PROSITE" id="PS50056">
    <property type="entry name" value="TYR_PHOSPHATASE_2"/>
    <property type="match status" value="1"/>
</dbReference>
<dbReference type="GO" id="GO:0062026">
    <property type="term" value="P:negative regulation of SCF-dependent proteasomal ubiquitin-dependent catabolic process"/>
    <property type="evidence" value="ECO:0007669"/>
    <property type="project" value="TreeGrafter"/>
</dbReference>
<dbReference type="InterPro" id="IPR020422">
    <property type="entry name" value="TYR_PHOSPHATASE_DUAL_dom"/>
</dbReference>
<evidence type="ECO:0000259" key="3">
    <source>
        <dbReference type="PROSITE" id="PS50056"/>
    </source>
</evidence>
<dbReference type="InterPro" id="IPR052449">
    <property type="entry name" value="STYX-Interacting_Phosphatase"/>
</dbReference>
<feature type="region of interest" description="Disordered" evidence="2">
    <location>
        <begin position="283"/>
        <end position="319"/>
    </location>
</feature>
<evidence type="ECO:0000313" key="4">
    <source>
        <dbReference type="EMBL" id="KAK2630519.1"/>
    </source>
</evidence>
<proteinExistence type="inferred from homology"/>
<reference evidence="4" key="1">
    <citation type="submission" date="2023-06" db="EMBL/GenBank/DDBJ databases">
        <title>Draft genome of Marssonina rosae.</title>
        <authorList>
            <person name="Cheng Q."/>
        </authorList>
    </citation>
    <scope>NUCLEOTIDE SEQUENCE</scope>
    <source>
        <strain evidence="4">R4</strain>
    </source>
</reference>
<dbReference type="Proteomes" id="UP001285354">
    <property type="component" value="Unassembled WGS sequence"/>
</dbReference>
<keyword evidence="5" id="KW-1185">Reference proteome</keyword>
<evidence type="ECO:0000313" key="5">
    <source>
        <dbReference type="Proteomes" id="UP001285354"/>
    </source>
</evidence>
<dbReference type="GO" id="GO:0005737">
    <property type="term" value="C:cytoplasm"/>
    <property type="evidence" value="ECO:0007669"/>
    <property type="project" value="TreeGrafter"/>
</dbReference>
<accession>A0AAD9T840</accession>
<dbReference type="InterPro" id="IPR029021">
    <property type="entry name" value="Prot-tyrosine_phosphatase-like"/>
</dbReference>
<dbReference type="InterPro" id="IPR000340">
    <property type="entry name" value="Dual-sp_phosphatase_cat-dom"/>
</dbReference>
<dbReference type="InterPro" id="IPR000387">
    <property type="entry name" value="Tyr_Pase_dom"/>
</dbReference>
<comment type="caution">
    <text evidence="4">The sequence shown here is derived from an EMBL/GenBank/DDBJ whole genome shotgun (WGS) entry which is preliminary data.</text>
</comment>
<dbReference type="GO" id="GO:0140096">
    <property type="term" value="F:catalytic activity, acting on a protein"/>
    <property type="evidence" value="ECO:0007669"/>
    <property type="project" value="UniProtKB-ARBA"/>
</dbReference>
<sequence length="319" mass="35442">MLKRYPDPGQQRWYVDQEDNRPEASMISISHLSGAQRASEYSWRAPSPPHIWVPQPREANEIDIPGFQGLGYTSDDHAILTCITANTPLLNRSQEWKYTARRSAQNILTYLQLGPSSASRDLETLKKDGVTLLLVIRNSASAAASLLSGDKSAEALGIKSAAVDVGGNGELIAALPRGIRIINDHLLSQYRKYTAIKNGAVPQPCGKILVFCESGNERSAAFVTGYMMHVFGMELVPAMQYVQSQRFCVAIDDGLKHMLHTYQDILVAQRSLDAPSATFQTLSKSKRRRDEVEDEEDVDMDQGDDEARFGGRTYFTPFQ</sequence>
<dbReference type="Pfam" id="PF00782">
    <property type="entry name" value="DSPc"/>
    <property type="match status" value="1"/>
</dbReference>
<dbReference type="GO" id="GO:1990444">
    <property type="term" value="F:F-box domain binding"/>
    <property type="evidence" value="ECO:0007669"/>
    <property type="project" value="TreeGrafter"/>
</dbReference>
<dbReference type="PANTHER" id="PTHR46588:SF1">
    <property type="entry name" value="SERINE_THREONINE_TYROSINE-INTERACTING PROTEIN"/>
    <property type="match status" value="1"/>
</dbReference>